<evidence type="ECO:0000256" key="2">
    <source>
        <dbReference type="ARBA" id="ARBA00006275"/>
    </source>
</evidence>
<dbReference type="Pfam" id="PF14322">
    <property type="entry name" value="SusD-like_3"/>
    <property type="match status" value="1"/>
</dbReference>
<dbReference type="GO" id="GO:0009279">
    <property type="term" value="C:cell outer membrane"/>
    <property type="evidence" value="ECO:0007669"/>
    <property type="project" value="UniProtKB-SubCell"/>
</dbReference>
<comment type="similarity">
    <text evidence="2">Belongs to the SusD family.</text>
</comment>
<accession>A0AAJ1QZ54</accession>
<comment type="subcellular location">
    <subcellularLocation>
        <location evidence="1">Cell outer membrane</location>
    </subcellularLocation>
</comment>
<proteinExistence type="inferred from homology"/>
<dbReference type="InterPro" id="IPR011990">
    <property type="entry name" value="TPR-like_helical_dom_sf"/>
</dbReference>
<dbReference type="Pfam" id="PF07980">
    <property type="entry name" value="SusD_RagB"/>
    <property type="match status" value="1"/>
</dbReference>
<keyword evidence="4" id="KW-0472">Membrane</keyword>
<evidence type="ECO:0000259" key="7">
    <source>
        <dbReference type="Pfam" id="PF14322"/>
    </source>
</evidence>
<evidence type="ECO:0000256" key="3">
    <source>
        <dbReference type="ARBA" id="ARBA00022729"/>
    </source>
</evidence>
<feature type="domain" description="SusD-like N-terminal" evidence="7">
    <location>
        <begin position="26"/>
        <end position="217"/>
    </location>
</feature>
<dbReference type="Proteomes" id="UP001228636">
    <property type="component" value="Unassembled WGS sequence"/>
</dbReference>
<dbReference type="RefSeq" id="WP_165732077.1">
    <property type="nucleotide sequence ID" value="NZ_CP019336.1"/>
</dbReference>
<evidence type="ECO:0000256" key="5">
    <source>
        <dbReference type="ARBA" id="ARBA00023237"/>
    </source>
</evidence>
<dbReference type="InterPro" id="IPR033985">
    <property type="entry name" value="SusD-like_N"/>
</dbReference>
<evidence type="ECO:0000256" key="4">
    <source>
        <dbReference type="ARBA" id="ARBA00023136"/>
    </source>
</evidence>
<feature type="domain" description="RagB/SusD" evidence="6">
    <location>
        <begin position="317"/>
        <end position="548"/>
    </location>
</feature>
<reference evidence="8 9" key="1">
    <citation type="journal article" date="2014" name="Int. J. Syst. Evol. Microbiol.">
        <title>Complete genome sequence of Corynebacterium casei LMG S-19264T (=DSM 44701T), isolated from a smear-ripened cheese.</title>
        <authorList>
            <consortium name="US DOE Joint Genome Institute (JGI-PGF)"/>
            <person name="Walter F."/>
            <person name="Albersmeier A."/>
            <person name="Kalinowski J."/>
            <person name="Ruckert C."/>
        </authorList>
    </citation>
    <scope>NUCLEOTIDE SEQUENCE [LARGE SCALE GENOMIC DNA]</scope>
    <source>
        <strain evidence="8 9">CECT 8670</strain>
    </source>
</reference>
<sequence>MKILKNIKYSIGILSCIMLLNACESYIEEKIYSDITSENFITEDTADQLVVGVYTQVRSVYKNYGYKFQGTDIFTNQNDVTATSSANDYVGFTAPNTNSVWSNNYDVIAKSNTAINRYENQIDWSTPRLADKAYGIAQAKGLRALAFFNLVQQFGGVVLDLEEPQTIRSDYTRSTEEETYTLIIEELEAAIPDLEVAPEAGRFSKRAAQHLLAEVYLTRAYKSYGLSTDFATAAALAESAIGSYDIRSQSFAQVFDFNNQVNDEVLFAAQWGSEGITADKNNNKHALFMYQVFNLPGISRVNSYGLKSGSDMPTPFFYSLFADNDSREDVTIHRALIANEDETGGIAPISVGDTIVYFPKVALSAAELADHLDRHWVYQPDQYGFGRPTDVPGTTFLYSENTEFTNFPIFKKFDDQDFSEDGEGSRDTFIFRVAGTHLIAAEAYLGANNLASALNHINIVRERATGVANEYTSITIDDILNERALELAAEDDRWAVLKRTGKLEERIKLYNPAVIDHGAFDASIHLLRPIPDQELTLSPDTMVQNPGY</sequence>
<evidence type="ECO:0000313" key="8">
    <source>
        <dbReference type="EMBL" id="MDN3620770.1"/>
    </source>
</evidence>
<evidence type="ECO:0000313" key="9">
    <source>
        <dbReference type="Proteomes" id="UP001228636"/>
    </source>
</evidence>
<protein>
    <submittedName>
        <fullName evidence="8">RagB/SusD family nutrient uptake outer membrane protein</fullName>
    </submittedName>
</protein>
<dbReference type="SUPFAM" id="SSF48452">
    <property type="entry name" value="TPR-like"/>
    <property type="match status" value="1"/>
</dbReference>
<gene>
    <name evidence="8" type="ORF">QWY81_14995</name>
</gene>
<evidence type="ECO:0000259" key="6">
    <source>
        <dbReference type="Pfam" id="PF07980"/>
    </source>
</evidence>
<keyword evidence="3" id="KW-0732">Signal</keyword>
<dbReference type="InterPro" id="IPR012944">
    <property type="entry name" value="SusD_RagB_dom"/>
</dbReference>
<name>A0AAJ1QZ54_9FLAO</name>
<comment type="caution">
    <text evidence="8">The sequence shown here is derived from an EMBL/GenBank/DDBJ whole genome shotgun (WGS) entry which is preliminary data.</text>
</comment>
<evidence type="ECO:0000256" key="1">
    <source>
        <dbReference type="ARBA" id="ARBA00004442"/>
    </source>
</evidence>
<dbReference type="AlphaFoldDB" id="A0AAJ1QZ54"/>
<dbReference type="Gene3D" id="1.25.40.390">
    <property type="match status" value="1"/>
</dbReference>
<organism evidence="8 9">
    <name type="scientific">Polaribacter sejongensis</name>
    <dbReference type="NCBI Taxonomy" id="985043"/>
    <lineage>
        <taxon>Bacteria</taxon>
        <taxon>Pseudomonadati</taxon>
        <taxon>Bacteroidota</taxon>
        <taxon>Flavobacteriia</taxon>
        <taxon>Flavobacteriales</taxon>
        <taxon>Flavobacteriaceae</taxon>
    </lineage>
</organism>
<keyword evidence="5" id="KW-0998">Cell outer membrane</keyword>
<dbReference type="EMBL" id="JAUFQH010000015">
    <property type="protein sequence ID" value="MDN3620770.1"/>
    <property type="molecule type" value="Genomic_DNA"/>
</dbReference>